<proteinExistence type="predicted"/>
<gene>
    <name evidence="1" type="ORF">LSAT_V11C700364100</name>
</gene>
<keyword evidence="2" id="KW-1185">Reference proteome</keyword>
<name>A0A9R1X4H7_LACSA</name>
<protein>
    <submittedName>
        <fullName evidence="1">Uncharacterized protein</fullName>
    </submittedName>
</protein>
<accession>A0A9R1X4H7</accession>
<dbReference type="Proteomes" id="UP000235145">
    <property type="component" value="Unassembled WGS sequence"/>
</dbReference>
<sequence>MLLEVESFSWWEDNPERYKDINDDVITSHPSEVASIDISNGKKVIINRPNKLNCLNYQIVQLLKMFEVYENDPTIKFLMLTSFLEFHYTFQHLNFSCFCEHLCLFRLRYCICLHRKVRMCDHANSNMKLSVFTLPNNL</sequence>
<evidence type="ECO:0000313" key="1">
    <source>
        <dbReference type="EMBL" id="KAJ0198234.1"/>
    </source>
</evidence>
<comment type="caution">
    <text evidence="1">The sequence shown here is derived from an EMBL/GenBank/DDBJ whole genome shotgun (WGS) entry which is preliminary data.</text>
</comment>
<organism evidence="1 2">
    <name type="scientific">Lactuca sativa</name>
    <name type="common">Garden lettuce</name>
    <dbReference type="NCBI Taxonomy" id="4236"/>
    <lineage>
        <taxon>Eukaryota</taxon>
        <taxon>Viridiplantae</taxon>
        <taxon>Streptophyta</taxon>
        <taxon>Embryophyta</taxon>
        <taxon>Tracheophyta</taxon>
        <taxon>Spermatophyta</taxon>
        <taxon>Magnoliopsida</taxon>
        <taxon>eudicotyledons</taxon>
        <taxon>Gunneridae</taxon>
        <taxon>Pentapetalae</taxon>
        <taxon>asterids</taxon>
        <taxon>campanulids</taxon>
        <taxon>Asterales</taxon>
        <taxon>Asteraceae</taxon>
        <taxon>Cichorioideae</taxon>
        <taxon>Cichorieae</taxon>
        <taxon>Lactucinae</taxon>
        <taxon>Lactuca</taxon>
    </lineage>
</organism>
<dbReference type="EMBL" id="NBSK02000007">
    <property type="protein sequence ID" value="KAJ0198234.1"/>
    <property type="molecule type" value="Genomic_DNA"/>
</dbReference>
<reference evidence="1 2" key="1">
    <citation type="journal article" date="2017" name="Nat. Commun.">
        <title>Genome assembly with in vitro proximity ligation data and whole-genome triplication in lettuce.</title>
        <authorList>
            <person name="Reyes-Chin-Wo S."/>
            <person name="Wang Z."/>
            <person name="Yang X."/>
            <person name="Kozik A."/>
            <person name="Arikit S."/>
            <person name="Song C."/>
            <person name="Xia L."/>
            <person name="Froenicke L."/>
            <person name="Lavelle D.O."/>
            <person name="Truco M.J."/>
            <person name="Xia R."/>
            <person name="Zhu S."/>
            <person name="Xu C."/>
            <person name="Xu H."/>
            <person name="Xu X."/>
            <person name="Cox K."/>
            <person name="Korf I."/>
            <person name="Meyers B.C."/>
            <person name="Michelmore R.W."/>
        </authorList>
    </citation>
    <scope>NUCLEOTIDE SEQUENCE [LARGE SCALE GENOMIC DNA]</scope>
    <source>
        <strain evidence="2">cv. Salinas</strain>
        <tissue evidence="1">Seedlings</tissue>
    </source>
</reference>
<evidence type="ECO:0000313" key="2">
    <source>
        <dbReference type="Proteomes" id="UP000235145"/>
    </source>
</evidence>
<dbReference type="AlphaFoldDB" id="A0A9R1X4H7"/>